<dbReference type="EMBL" id="CP011112">
    <property type="protein sequence ID" value="AKU15516.1"/>
    <property type="molecule type" value="Genomic_DNA"/>
</dbReference>
<keyword evidence="1" id="KW-1133">Transmembrane helix</keyword>
<keyword evidence="1" id="KW-0812">Transmembrane</keyword>
<dbReference type="Proteomes" id="UP000066480">
    <property type="component" value="Chromosome"/>
</dbReference>
<organism evidence="2 3">
    <name type="scientific">Luteipulveratus mongoliensis</name>
    <dbReference type="NCBI Taxonomy" id="571913"/>
    <lineage>
        <taxon>Bacteria</taxon>
        <taxon>Bacillati</taxon>
        <taxon>Actinomycetota</taxon>
        <taxon>Actinomycetes</taxon>
        <taxon>Micrococcales</taxon>
        <taxon>Dermacoccaceae</taxon>
        <taxon>Luteipulveratus</taxon>
    </lineage>
</organism>
<dbReference type="AlphaFoldDB" id="A0A0K1JFN7"/>
<feature type="transmembrane region" description="Helical" evidence="1">
    <location>
        <begin position="25"/>
        <end position="50"/>
    </location>
</feature>
<feature type="transmembrane region" description="Helical" evidence="1">
    <location>
        <begin position="104"/>
        <end position="122"/>
    </location>
</feature>
<evidence type="ECO:0000256" key="1">
    <source>
        <dbReference type="SAM" id="Phobius"/>
    </source>
</evidence>
<keyword evidence="1" id="KW-0472">Membrane</keyword>
<dbReference type="KEGG" id="lmoi:VV02_06000"/>
<gene>
    <name evidence="2" type="ORF">VV02_06000</name>
</gene>
<evidence type="ECO:0008006" key="4">
    <source>
        <dbReference type="Google" id="ProtNLM"/>
    </source>
</evidence>
<proteinExistence type="predicted"/>
<reference evidence="2 3" key="1">
    <citation type="submission" date="2015-03" db="EMBL/GenBank/DDBJ databases">
        <title>Luteipulveratus halotolerans sp. nov., a novel actinobacterium (Dermacoccaceae) from Sarawak, Malaysia.</title>
        <authorList>
            <person name="Juboi H."/>
            <person name="Basik A."/>
            <person name="Shamsul S.S."/>
            <person name="Arnold P."/>
            <person name="Schmitt E.K."/>
            <person name="Sanglier J.-J."/>
            <person name="Yeo T."/>
        </authorList>
    </citation>
    <scope>NUCLEOTIDE SEQUENCE [LARGE SCALE GENOMIC DNA]</scope>
    <source>
        <strain evidence="2 3">MN07-A0370</strain>
    </source>
</reference>
<keyword evidence="3" id="KW-1185">Reference proteome</keyword>
<feature type="transmembrane region" description="Helical" evidence="1">
    <location>
        <begin position="76"/>
        <end position="92"/>
    </location>
</feature>
<sequence length="126" mass="13442">MRRPCQSVDVTLASTDHPRSVAGRWLLLVGVNVVLGSVAIVPMVFGWPILQAEVLAPLGLSNDPGFIYLDPGLERNVTVAANLVLLGGWLLLNHSLRQEWSLRWAWLVAACAALAPISVAGGPGQL</sequence>
<evidence type="ECO:0000313" key="3">
    <source>
        <dbReference type="Proteomes" id="UP000066480"/>
    </source>
</evidence>
<accession>A0A0K1JFN7</accession>
<name>A0A0K1JFN7_9MICO</name>
<evidence type="ECO:0000313" key="2">
    <source>
        <dbReference type="EMBL" id="AKU15516.1"/>
    </source>
</evidence>
<protein>
    <recommendedName>
        <fullName evidence="4">DUF998 domain-containing protein</fullName>
    </recommendedName>
</protein>